<dbReference type="Proteomes" id="UP001500573">
    <property type="component" value="Unassembled WGS sequence"/>
</dbReference>
<organism evidence="2">
    <name type="scientific">Castellaniella ginsengisoli</name>
    <dbReference type="NCBI Taxonomy" id="546114"/>
    <lineage>
        <taxon>Bacteria</taxon>
        <taxon>Pseudomonadati</taxon>
        <taxon>Pseudomonadota</taxon>
        <taxon>Betaproteobacteria</taxon>
        <taxon>Burkholderiales</taxon>
        <taxon>Alcaligenaceae</taxon>
        <taxon>Castellaniella</taxon>
    </lineage>
</organism>
<dbReference type="Pfam" id="PF20126">
    <property type="entry name" value="TumE"/>
    <property type="match status" value="1"/>
</dbReference>
<accession>A0AB39D6J0</accession>
<dbReference type="EMBL" id="BAAAEX010000016">
    <property type="protein sequence ID" value="GAA0783146.1"/>
    <property type="molecule type" value="Genomic_DNA"/>
</dbReference>
<dbReference type="InterPro" id="IPR045397">
    <property type="entry name" value="TumE-like"/>
</dbReference>
<reference evidence="3" key="2">
    <citation type="journal article" date="2019" name="Int. J. Syst. Evol. Microbiol.">
        <title>The Global Catalogue of Microorganisms (GCM) 10K type strain sequencing project: providing services to taxonomists for standard genome sequencing and annotation.</title>
        <authorList>
            <consortium name="The Broad Institute Genomics Platform"/>
            <consortium name="The Broad Institute Genome Sequencing Center for Infectious Disease"/>
            <person name="Wu L."/>
            <person name="Ma J."/>
        </authorList>
    </citation>
    <scope>NUCLEOTIDE SEQUENCE [LARGE SCALE GENOMIC DNA]</scope>
    <source>
        <strain evidence="3">JCM 15515</strain>
    </source>
</reference>
<evidence type="ECO:0000313" key="1">
    <source>
        <dbReference type="EMBL" id="GAA0783146.1"/>
    </source>
</evidence>
<dbReference type="AlphaFoldDB" id="A0AB39D6J0"/>
<reference evidence="2" key="4">
    <citation type="submission" date="2024-05" db="EMBL/GenBank/DDBJ databases">
        <authorList>
            <person name="Luo Y.-C."/>
            <person name="Nicholds J."/>
            <person name="Mortimer T."/>
            <person name="Maboni G."/>
        </authorList>
    </citation>
    <scope>NUCLEOTIDE SEQUENCE</scope>
    <source>
        <strain evidence="2">151108</strain>
    </source>
</reference>
<proteinExistence type="predicted"/>
<reference evidence="1" key="3">
    <citation type="submission" date="2023-12" db="EMBL/GenBank/DDBJ databases">
        <authorList>
            <person name="Sun Q."/>
            <person name="Inoue M."/>
        </authorList>
    </citation>
    <scope>NUCLEOTIDE SEQUENCE</scope>
    <source>
        <strain evidence="1">JCM 15515</strain>
    </source>
</reference>
<reference evidence="1" key="1">
    <citation type="journal article" date="2014" name="Int. J. Syst. Evol. Microbiol.">
        <title>Complete genome of a new Firmicutes species belonging to the dominant human colonic microbiota ('Ruminococcus bicirculans') reveals two chromosomes and a selective capacity to utilize plant glucans.</title>
        <authorList>
            <consortium name="NISC Comparative Sequencing Program"/>
            <person name="Wegmann U."/>
            <person name="Louis P."/>
            <person name="Goesmann A."/>
            <person name="Henrissat B."/>
            <person name="Duncan S.H."/>
            <person name="Flint H.J."/>
        </authorList>
    </citation>
    <scope>NUCLEOTIDE SEQUENCE</scope>
    <source>
        <strain evidence="1">JCM 15515</strain>
    </source>
</reference>
<protein>
    <submittedName>
        <fullName evidence="2">DUF6516 family protein</fullName>
    </submittedName>
</protein>
<name>A0AB39D6J0_9BURK</name>
<keyword evidence="3" id="KW-1185">Reference proteome</keyword>
<sequence>MDIRPDPGLEALLFLDGESFVADTAGRLWVKFDVRRVEASASRPHGLKYSLTLHNEEGVRVLGFDNAHPVREGSGPGVRTRVEYDHKHQGKRIRFYDYEDAATLLSDFWREVEQILQERSL</sequence>
<gene>
    <name evidence="2" type="ORF">ABRZ09_11555</name>
    <name evidence="1" type="ORF">GCM10009108_26730</name>
</gene>
<dbReference type="RefSeq" id="WP_343839554.1">
    <property type="nucleotide sequence ID" value="NZ_BAAAEX010000016.1"/>
</dbReference>
<evidence type="ECO:0000313" key="2">
    <source>
        <dbReference type="EMBL" id="XDJ49852.1"/>
    </source>
</evidence>
<dbReference type="EMBL" id="CP158255">
    <property type="protein sequence ID" value="XDJ49852.1"/>
    <property type="molecule type" value="Genomic_DNA"/>
</dbReference>
<evidence type="ECO:0000313" key="3">
    <source>
        <dbReference type="Proteomes" id="UP001500573"/>
    </source>
</evidence>